<evidence type="ECO:0000313" key="1">
    <source>
        <dbReference type="EMBL" id="CDK27768.1"/>
    </source>
</evidence>
<accession>W6MNB4</accession>
<reference evidence="1" key="2">
    <citation type="submission" date="2014-02" db="EMBL/GenBank/DDBJ databases">
        <title>Complete DNA sequence of /Kuraishia capsulata/ illustrates novel genomic features among budding yeasts (/Saccharomycotina/).</title>
        <authorList>
            <person name="Morales L."/>
            <person name="Noel B."/>
            <person name="Porcel B."/>
            <person name="Marcet-Houben M."/>
            <person name="Hullo M-F."/>
            <person name="Sacerdot C."/>
            <person name="Tekaia F."/>
            <person name="Leh-Louis V."/>
            <person name="Despons L."/>
            <person name="Khanna V."/>
            <person name="Aury J-M."/>
            <person name="Barbe V."/>
            <person name="Couloux A."/>
            <person name="Labadie K."/>
            <person name="Pelletier E."/>
            <person name="Souciet J-L."/>
            <person name="Boekhout T."/>
            <person name="Gabaldon T."/>
            <person name="Wincker P."/>
            <person name="Dujon B."/>
        </authorList>
    </citation>
    <scope>NUCLEOTIDE SEQUENCE</scope>
    <source>
        <strain evidence="1">CBS 1993</strain>
    </source>
</reference>
<proteinExistence type="predicted"/>
<dbReference type="Proteomes" id="UP000019384">
    <property type="component" value="Unassembled WGS sequence"/>
</dbReference>
<keyword evidence="2" id="KW-1185">Reference proteome</keyword>
<dbReference type="HOGENOM" id="CLU_2542894_0_0_1"/>
<name>W6MNB4_9ASCO</name>
<dbReference type="EMBL" id="HG793128">
    <property type="protein sequence ID" value="CDK27768.1"/>
    <property type="molecule type" value="Genomic_DNA"/>
</dbReference>
<gene>
    <name evidence="1" type="ORF">KUCA_T00003747001</name>
</gene>
<dbReference type="RefSeq" id="XP_022459760.1">
    <property type="nucleotide sequence ID" value="XM_022602192.1"/>
</dbReference>
<sequence>MVRLEYITDYFKFISQLQDYADENGLELHHGFDFSSVPVIEFNYLKDPSAEYAITEEELDKLADTDRKLLPSAWVVNNIRTLS</sequence>
<dbReference type="AlphaFoldDB" id="W6MNB4"/>
<reference evidence="1" key="1">
    <citation type="submission" date="2013-12" db="EMBL/GenBank/DDBJ databases">
        <authorList>
            <person name="Genoscope - CEA"/>
        </authorList>
    </citation>
    <scope>NUCLEOTIDE SEQUENCE</scope>
    <source>
        <strain evidence="1">CBS 1993</strain>
    </source>
</reference>
<evidence type="ECO:0000313" key="2">
    <source>
        <dbReference type="Proteomes" id="UP000019384"/>
    </source>
</evidence>
<dbReference type="GeneID" id="34521148"/>
<protein>
    <submittedName>
        <fullName evidence="1">Uncharacterized protein</fullName>
    </submittedName>
</protein>
<organism evidence="1 2">
    <name type="scientific">Kuraishia capsulata CBS 1993</name>
    <dbReference type="NCBI Taxonomy" id="1382522"/>
    <lineage>
        <taxon>Eukaryota</taxon>
        <taxon>Fungi</taxon>
        <taxon>Dikarya</taxon>
        <taxon>Ascomycota</taxon>
        <taxon>Saccharomycotina</taxon>
        <taxon>Pichiomycetes</taxon>
        <taxon>Pichiales</taxon>
        <taxon>Pichiaceae</taxon>
        <taxon>Kuraishia</taxon>
    </lineage>
</organism>